<comment type="subcellular location">
    <subcellularLocation>
        <location evidence="1">Membrane</location>
        <topology evidence="1">Multi-pass membrane protein</topology>
    </subcellularLocation>
</comment>
<feature type="transmembrane region" description="Helical" evidence="6">
    <location>
        <begin position="264"/>
        <end position="282"/>
    </location>
</feature>
<feature type="transmembrane region" description="Helical" evidence="6">
    <location>
        <begin position="127"/>
        <end position="145"/>
    </location>
</feature>
<dbReference type="PROSITE" id="PS50005">
    <property type="entry name" value="TPR"/>
    <property type="match status" value="2"/>
</dbReference>
<dbReference type="InterPro" id="IPR019734">
    <property type="entry name" value="TPR_rpt"/>
</dbReference>
<dbReference type="Pfam" id="PF13181">
    <property type="entry name" value="TPR_8"/>
    <property type="match status" value="1"/>
</dbReference>
<accession>A0A1G2E2H2</accession>
<feature type="transmembrane region" description="Helical" evidence="6">
    <location>
        <begin position="157"/>
        <end position="174"/>
    </location>
</feature>
<proteinExistence type="predicted"/>
<dbReference type="PANTHER" id="PTHR37422:SF17">
    <property type="entry name" value="O-ANTIGEN LIGASE"/>
    <property type="match status" value="1"/>
</dbReference>
<evidence type="ECO:0000313" key="8">
    <source>
        <dbReference type="EMBL" id="OGZ20036.1"/>
    </source>
</evidence>
<keyword evidence="2 6" id="KW-0812">Transmembrane</keyword>
<name>A0A1G2E2H2_9BACT</name>
<protein>
    <recommendedName>
        <fullName evidence="7">O-antigen ligase-related domain-containing protein</fullName>
    </recommendedName>
</protein>
<dbReference type="AlphaFoldDB" id="A0A1G2E2H2"/>
<organism evidence="8 9">
    <name type="scientific">Candidatus Nealsonbacteria bacterium RIFCSPHIGHO2_01_FULL_43_31</name>
    <dbReference type="NCBI Taxonomy" id="1801665"/>
    <lineage>
        <taxon>Bacteria</taxon>
        <taxon>Candidatus Nealsoniibacteriota</taxon>
    </lineage>
</organism>
<reference evidence="8 9" key="1">
    <citation type="journal article" date="2016" name="Nat. Commun.">
        <title>Thousands of microbial genomes shed light on interconnected biogeochemical processes in an aquifer system.</title>
        <authorList>
            <person name="Anantharaman K."/>
            <person name="Brown C.T."/>
            <person name="Hug L.A."/>
            <person name="Sharon I."/>
            <person name="Castelle C.J."/>
            <person name="Probst A.J."/>
            <person name="Thomas B.C."/>
            <person name="Singh A."/>
            <person name="Wilkins M.J."/>
            <person name="Karaoz U."/>
            <person name="Brodie E.L."/>
            <person name="Williams K.H."/>
            <person name="Hubbard S.S."/>
            <person name="Banfield J.F."/>
        </authorList>
    </citation>
    <scope>NUCLEOTIDE SEQUENCE [LARGE SCALE GENOMIC DNA]</scope>
</reference>
<dbReference type="InterPro" id="IPR051533">
    <property type="entry name" value="WaaL-like"/>
</dbReference>
<dbReference type="SUPFAM" id="SSF48452">
    <property type="entry name" value="TPR-like"/>
    <property type="match status" value="1"/>
</dbReference>
<dbReference type="PANTHER" id="PTHR37422">
    <property type="entry name" value="TEICHURONIC ACID BIOSYNTHESIS PROTEIN TUAE"/>
    <property type="match status" value="1"/>
</dbReference>
<dbReference type="Gene3D" id="1.25.40.10">
    <property type="entry name" value="Tetratricopeptide repeat domain"/>
    <property type="match status" value="2"/>
</dbReference>
<keyword evidence="3 6" id="KW-1133">Transmembrane helix</keyword>
<keyword evidence="4 6" id="KW-0472">Membrane</keyword>
<keyword evidence="5" id="KW-0802">TPR repeat</keyword>
<evidence type="ECO:0000256" key="2">
    <source>
        <dbReference type="ARBA" id="ARBA00022692"/>
    </source>
</evidence>
<dbReference type="EMBL" id="MHMA01000029">
    <property type="protein sequence ID" value="OGZ20036.1"/>
    <property type="molecule type" value="Genomic_DNA"/>
</dbReference>
<comment type="caution">
    <text evidence="8">The sequence shown here is derived from an EMBL/GenBank/DDBJ whole genome shotgun (WGS) entry which is preliminary data.</text>
</comment>
<dbReference type="InterPro" id="IPR007016">
    <property type="entry name" value="O-antigen_ligase-rel_domated"/>
</dbReference>
<dbReference type="Pfam" id="PF14559">
    <property type="entry name" value="TPR_19"/>
    <property type="match status" value="1"/>
</dbReference>
<evidence type="ECO:0000256" key="3">
    <source>
        <dbReference type="ARBA" id="ARBA00022989"/>
    </source>
</evidence>
<dbReference type="SMART" id="SM00028">
    <property type="entry name" value="TPR"/>
    <property type="match status" value="3"/>
</dbReference>
<feature type="transmembrane region" description="Helical" evidence="6">
    <location>
        <begin position="419"/>
        <end position="436"/>
    </location>
</feature>
<feature type="transmembrane region" description="Helical" evidence="6">
    <location>
        <begin position="186"/>
        <end position="208"/>
    </location>
</feature>
<feature type="domain" description="O-antigen ligase-related" evidence="7">
    <location>
        <begin position="221"/>
        <end position="370"/>
    </location>
</feature>
<feature type="transmembrane region" description="Helical" evidence="6">
    <location>
        <begin position="66"/>
        <end position="84"/>
    </location>
</feature>
<dbReference type="InterPro" id="IPR011990">
    <property type="entry name" value="TPR-like_helical_dom_sf"/>
</dbReference>
<evidence type="ECO:0000259" key="7">
    <source>
        <dbReference type="Pfam" id="PF04932"/>
    </source>
</evidence>
<dbReference type="Pfam" id="PF04932">
    <property type="entry name" value="Wzy_C"/>
    <property type="match status" value="1"/>
</dbReference>
<feature type="transmembrane region" description="Helical" evidence="6">
    <location>
        <begin position="37"/>
        <end position="60"/>
    </location>
</feature>
<dbReference type="GO" id="GO:0016020">
    <property type="term" value="C:membrane"/>
    <property type="evidence" value="ECO:0007669"/>
    <property type="project" value="UniProtKB-SubCell"/>
</dbReference>
<evidence type="ECO:0000256" key="6">
    <source>
        <dbReference type="SAM" id="Phobius"/>
    </source>
</evidence>
<evidence type="ECO:0000313" key="9">
    <source>
        <dbReference type="Proteomes" id="UP000178721"/>
    </source>
</evidence>
<dbReference type="Proteomes" id="UP000178721">
    <property type="component" value="Unassembled WGS sequence"/>
</dbReference>
<evidence type="ECO:0000256" key="5">
    <source>
        <dbReference type="PROSITE-ProRule" id="PRU00339"/>
    </source>
</evidence>
<feature type="repeat" description="TPR" evidence="5">
    <location>
        <begin position="600"/>
        <end position="633"/>
    </location>
</feature>
<feature type="transmembrane region" description="Helical" evidence="6">
    <location>
        <begin position="456"/>
        <end position="474"/>
    </location>
</feature>
<feature type="transmembrane region" description="Helical" evidence="6">
    <location>
        <begin position="236"/>
        <end position="255"/>
    </location>
</feature>
<evidence type="ECO:0000256" key="1">
    <source>
        <dbReference type="ARBA" id="ARBA00004141"/>
    </source>
</evidence>
<feature type="transmembrane region" description="Helical" evidence="6">
    <location>
        <begin position="213"/>
        <end position="230"/>
    </location>
</feature>
<gene>
    <name evidence="8" type="ORF">A2654_02365</name>
</gene>
<feature type="repeat" description="TPR" evidence="5">
    <location>
        <begin position="707"/>
        <end position="740"/>
    </location>
</feature>
<sequence>MGKQSREKQERRLEFQTGLPRTELVPVRGLEKICLSIITWGTYLVLFTPLIINTNFFFPFVAPKTIFFRTIVEIILVFYIFLVISKRSYRPRINALTIAIALFLGVFILASFTGINLHRSFWSTNERMTGILTMLHLFAFFLVLSSVWRKQKDWERVLGVSIIVGVILSVYILMGDEASTRGGGTIGNTSFMAAYLLFDVFFAIMLLLTKRGLWQIFTGISLLIMVPVLLHSTGRGAIAAFSGGLFLLGLGYLTFSRQKTLKRLALAIVLVLVVFGVVAAIFQPPLIRDEVNFTITEMNSRFVVWQNGWNGFKERPILGWGPENFIVVFSKYFNPCMFSSCGGEIWFDRVHNIVLDTLVTTGIIGFLSYLAIFGVALYGLLKLVPKIGEIKRKNIFFPLGMAVLLLVYFFQNLLVFDMINTYLVFFLSLGFINFLIQNQTIKVEEKETPARLINPAPSLIIIVAIIFIFGLGNIQPLLANRYIIKTVGSSNIEEASLFFRKSLNTWMEKYEPREYFAQKTIRGGNQEIKDEAVKKKFIEMFDLAEIEMEKSVSENSLDFRPHLFLGELYLASYRFSNNQEKIIKAEQVLTEAIQLSPTNQQGYWNLAEVELAQGKMSEAISFLKKAVDLEPQFGYSHWYLAMAYKIVGQNQLAEEEVLKAETVNSPIDLNTDLNNLKKAIEIGLAAGDDKNLVRFYSKAVILEPKDTQLWAGLAASYASLGQFSNAREAAQKVIEIDPQQASKVQGFLKNLPQQ</sequence>
<feature type="transmembrane region" description="Helical" evidence="6">
    <location>
        <begin position="363"/>
        <end position="383"/>
    </location>
</feature>
<feature type="transmembrane region" description="Helical" evidence="6">
    <location>
        <begin position="395"/>
        <end position="413"/>
    </location>
</feature>
<evidence type="ECO:0000256" key="4">
    <source>
        <dbReference type="ARBA" id="ARBA00023136"/>
    </source>
</evidence>
<feature type="transmembrane region" description="Helical" evidence="6">
    <location>
        <begin position="96"/>
        <end position="115"/>
    </location>
</feature>